<dbReference type="GO" id="GO:0003700">
    <property type="term" value="F:DNA-binding transcription factor activity"/>
    <property type="evidence" value="ECO:0007669"/>
    <property type="project" value="InterPro"/>
</dbReference>
<dbReference type="SMART" id="SM00895">
    <property type="entry name" value="FCD"/>
    <property type="match status" value="1"/>
</dbReference>
<protein>
    <submittedName>
        <fullName evidence="6">GntR family transcriptional repressor for pyruvate dehydrogenase complex</fullName>
    </submittedName>
</protein>
<dbReference type="Gene3D" id="1.20.120.530">
    <property type="entry name" value="GntR ligand-binding domain-like"/>
    <property type="match status" value="1"/>
</dbReference>
<reference evidence="6 7" key="1">
    <citation type="journal article" date="2015" name="Stand. Genomic Sci.">
        <title>Genomic Encyclopedia of Bacterial and Archaeal Type Strains, Phase III: the genomes of soil and plant-associated and newly described type strains.</title>
        <authorList>
            <person name="Whitman W.B."/>
            <person name="Woyke T."/>
            <person name="Klenk H.P."/>
            <person name="Zhou Y."/>
            <person name="Lilburn T.G."/>
            <person name="Beck B.J."/>
            <person name="De Vos P."/>
            <person name="Vandamme P."/>
            <person name="Eisen J.A."/>
            <person name="Garrity G."/>
            <person name="Hugenholtz P."/>
            <person name="Kyrpides N.C."/>
        </authorList>
    </citation>
    <scope>NUCLEOTIDE SEQUENCE [LARGE SCALE GENOMIC DNA]</scope>
    <source>
        <strain evidence="6 7">CGMCC 1.10115</strain>
    </source>
</reference>
<keyword evidence="2" id="KW-0238">DNA-binding</keyword>
<dbReference type="InterPro" id="IPR036388">
    <property type="entry name" value="WH-like_DNA-bd_sf"/>
</dbReference>
<feature type="coiled-coil region" evidence="4">
    <location>
        <begin position="115"/>
        <end position="142"/>
    </location>
</feature>
<dbReference type="PANTHER" id="PTHR43537">
    <property type="entry name" value="TRANSCRIPTIONAL REGULATOR, GNTR FAMILY"/>
    <property type="match status" value="1"/>
</dbReference>
<dbReference type="PANTHER" id="PTHR43537:SF5">
    <property type="entry name" value="UXU OPERON TRANSCRIPTIONAL REGULATOR"/>
    <property type="match status" value="1"/>
</dbReference>
<dbReference type="EMBL" id="VLKI01000007">
    <property type="protein sequence ID" value="TWH85775.1"/>
    <property type="molecule type" value="Genomic_DNA"/>
</dbReference>
<evidence type="ECO:0000259" key="5">
    <source>
        <dbReference type="PROSITE" id="PS50949"/>
    </source>
</evidence>
<dbReference type="GO" id="GO:0003677">
    <property type="term" value="F:DNA binding"/>
    <property type="evidence" value="ECO:0007669"/>
    <property type="project" value="UniProtKB-KW"/>
</dbReference>
<comment type="caution">
    <text evidence="6">The sequence shown here is derived from an EMBL/GenBank/DDBJ whole genome shotgun (WGS) entry which is preliminary data.</text>
</comment>
<keyword evidence="4" id="KW-0175">Coiled coil</keyword>
<dbReference type="AlphaFoldDB" id="A0A562JS17"/>
<dbReference type="RefSeq" id="WP_144542859.1">
    <property type="nucleotide sequence ID" value="NZ_CBCSDC010000012.1"/>
</dbReference>
<accession>A0A562JS17</accession>
<dbReference type="Proteomes" id="UP000318667">
    <property type="component" value="Unassembled WGS sequence"/>
</dbReference>
<evidence type="ECO:0000256" key="1">
    <source>
        <dbReference type="ARBA" id="ARBA00023015"/>
    </source>
</evidence>
<dbReference type="InterPro" id="IPR011711">
    <property type="entry name" value="GntR_C"/>
</dbReference>
<dbReference type="GeneID" id="65403887"/>
<dbReference type="InterPro" id="IPR036390">
    <property type="entry name" value="WH_DNA-bd_sf"/>
</dbReference>
<proteinExistence type="predicted"/>
<evidence type="ECO:0000256" key="3">
    <source>
        <dbReference type="ARBA" id="ARBA00023163"/>
    </source>
</evidence>
<feature type="domain" description="HTH gntR-type" evidence="5">
    <location>
        <begin position="10"/>
        <end position="78"/>
    </location>
</feature>
<keyword evidence="3" id="KW-0804">Transcription</keyword>
<gene>
    <name evidence="6" type="ORF">IQ19_02716</name>
</gene>
<dbReference type="CDD" id="cd07377">
    <property type="entry name" value="WHTH_GntR"/>
    <property type="match status" value="1"/>
</dbReference>
<evidence type="ECO:0000256" key="2">
    <source>
        <dbReference type="ARBA" id="ARBA00023125"/>
    </source>
</evidence>
<dbReference type="SUPFAM" id="SSF46785">
    <property type="entry name" value="Winged helix' DNA-binding domain"/>
    <property type="match status" value="1"/>
</dbReference>
<evidence type="ECO:0000313" key="6">
    <source>
        <dbReference type="EMBL" id="TWH85775.1"/>
    </source>
</evidence>
<dbReference type="SMART" id="SM00345">
    <property type="entry name" value="HTH_GNTR"/>
    <property type="match status" value="1"/>
</dbReference>
<keyword evidence="6" id="KW-0670">Pyruvate</keyword>
<evidence type="ECO:0000256" key="4">
    <source>
        <dbReference type="SAM" id="Coils"/>
    </source>
</evidence>
<evidence type="ECO:0000313" key="7">
    <source>
        <dbReference type="Proteomes" id="UP000318667"/>
    </source>
</evidence>
<dbReference type="InterPro" id="IPR000524">
    <property type="entry name" value="Tscrpt_reg_HTH_GntR"/>
</dbReference>
<dbReference type="Gene3D" id="1.10.10.10">
    <property type="entry name" value="Winged helix-like DNA-binding domain superfamily/Winged helix DNA-binding domain"/>
    <property type="match status" value="1"/>
</dbReference>
<keyword evidence="1" id="KW-0805">Transcription regulation</keyword>
<dbReference type="SUPFAM" id="SSF48008">
    <property type="entry name" value="GntR ligand-binding domain-like"/>
    <property type="match status" value="1"/>
</dbReference>
<dbReference type="OrthoDB" id="9782299at2"/>
<organism evidence="6 7">
    <name type="scientific">Cytobacillus oceanisediminis</name>
    <dbReference type="NCBI Taxonomy" id="665099"/>
    <lineage>
        <taxon>Bacteria</taxon>
        <taxon>Bacillati</taxon>
        <taxon>Bacillota</taxon>
        <taxon>Bacilli</taxon>
        <taxon>Bacillales</taxon>
        <taxon>Bacillaceae</taxon>
        <taxon>Cytobacillus</taxon>
    </lineage>
</organism>
<name>A0A562JS17_9BACI</name>
<keyword evidence="7" id="KW-1185">Reference proteome</keyword>
<dbReference type="Pfam" id="PF07729">
    <property type="entry name" value="FCD"/>
    <property type="match status" value="1"/>
</dbReference>
<dbReference type="Pfam" id="PF00392">
    <property type="entry name" value="GntR"/>
    <property type="match status" value="1"/>
</dbReference>
<dbReference type="PROSITE" id="PS50949">
    <property type="entry name" value="HTH_GNTR"/>
    <property type="match status" value="1"/>
</dbReference>
<sequence length="238" mass="27039">MTNKYAVKKKKLFEEVISHIEKMLQSGDYKIGDKLPSLTELTKIFEVGKPTLREALSVLISSGVLEVTQGSGIFIKRLTLEPEVPFLKKLEGVDLASWLEFRRGLEVEAAAIAAERRTEEDIERLEAIQQQLIKNIEEGKETSILDYEFHLQIAKSTKNPIFVEANKSSSHLEQHELFERLRQSVNIDSRKELIISEHTKIINAIKNGNSNDARQIMLKHLINAERKLKIIGGGVIKK</sequence>
<dbReference type="InterPro" id="IPR008920">
    <property type="entry name" value="TF_FadR/GntR_C"/>
</dbReference>